<accession>A0ACC1JK33</accession>
<proteinExistence type="predicted"/>
<evidence type="ECO:0000313" key="2">
    <source>
        <dbReference type="Proteomes" id="UP001140234"/>
    </source>
</evidence>
<dbReference type="Proteomes" id="UP001140234">
    <property type="component" value="Unassembled WGS sequence"/>
</dbReference>
<protein>
    <submittedName>
        <fullName evidence="1">Uncharacterized protein</fullName>
    </submittedName>
</protein>
<keyword evidence="2" id="KW-1185">Reference proteome</keyword>
<name>A0ACC1JK33_9FUNG</name>
<evidence type="ECO:0000313" key="1">
    <source>
        <dbReference type="EMBL" id="KAJ2760585.1"/>
    </source>
</evidence>
<feature type="non-terminal residue" evidence="1">
    <location>
        <position position="1"/>
    </location>
</feature>
<reference evidence="1" key="1">
    <citation type="submission" date="2022-07" db="EMBL/GenBank/DDBJ databases">
        <title>Phylogenomic reconstructions and comparative analyses of Kickxellomycotina fungi.</title>
        <authorList>
            <person name="Reynolds N.K."/>
            <person name="Stajich J.E."/>
            <person name="Barry K."/>
            <person name="Grigoriev I.V."/>
            <person name="Crous P."/>
            <person name="Smith M.E."/>
        </authorList>
    </citation>
    <scope>NUCLEOTIDE SEQUENCE</scope>
    <source>
        <strain evidence="1">CBS 109366</strain>
    </source>
</reference>
<gene>
    <name evidence="1" type="ORF">IWQ57_006268</name>
</gene>
<comment type="caution">
    <text evidence="1">The sequence shown here is derived from an EMBL/GenBank/DDBJ whole genome shotgun (WGS) entry which is preliminary data.</text>
</comment>
<sequence>LGRTLRIDELKHTLYILAGVPPPQQRLFYNSTELDNKEFLGSSTAGPPWPRQRCSIALQLVATHDVCVGVGSQMLWLRVCDFCTFGEIKAYVQQAVLPGVDPARLSLIHGGRRVKDSAAVGVWPPDVLALEPRTRRRWRRR</sequence>
<organism evidence="1 2">
    <name type="scientific">Coemansia nantahalensis</name>
    <dbReference type="NCBI Taxonomy" id="2789366"/>
    <lineage>
        <taxon>Eukaryota</taxon>
        <taxon>Fungi</taxon>
        <taxon>Fungi incertae sedis</taxon>
        <taxon>Zoopagomycota</taxon>
        <taxon>Kickxellomycotina</taxon>
        <taxon>Kickxellomycetes</taxon>
        <taxon>Kickxellales</taxon>
        <taxon>Kickxellaceae</taxon>
        <taxon>Coemansia</taxon>
    </lineage>
</organism>
<dbReference type="EMBL" id="JANBUJ010003461">
    <property type="protein sequence ID" value="KAJ2760585.1"/>
    <property type="molecule type" value="Genomic_DNA"/>
</dbReference>